<reference evidence="3" key="1">
    <citation type="submission" date="2022-11" db="UniProtKB">
        <authorList>
            <consortium name="WormBaseParasite"/>
        </authorList>
    </citation>
    <scope>IDENTIFICATION</scope>
</reference>
<accession>A0A914YD84</accession>
<dbReference type="Pfam" id="PF05050">
    <property type="entry name" value="Methyltransf_21"/>
    <property type="match status" value="1"/>
</dbReference>
<organism evidence="2 3">
    <name type="scientific">Panagrolaimus superbus</name>
    <dbReference type="NCBI Taxonomy" id="310955"/>
    <lineage>
        <taxon>Eukaryota</taxon>
        <taxon>Metazoa</taxon>
        <taxon>Ecdysozoa</taxon>
        <taxon>Nematoda</taxon>
        <taxon>Chromadorea</taxon>
        <taxon>Rhabditida</taxon>
        <taxon>Tylenchina</taxon>
        <taxon>Panagrolaimomorpha</taxon>
        <taxon>Panagrolaimoidea</taxon>
        <taxon>Panagrolaimidae</taxon>
        <taxon>Panagrolaimus</taxon>
    </lineage>
</organism>
<dbReference type="InterPro" id="IPR006342">
    <property type="entry name" value="FkbM_mtfrase"/>
</dbReference>
<dbReference type="AlphaFoldDB" id="A0A914YD84"/>
<evidence type="ECO:0000313" key="2">
    <source>
        <dbReference type="Proteomes" id="UP000887577"/>
    </source>
</evidence>
<dbReference type="WBParaSite" id="PSU_v2.g1740.t1">
    <property type="protein sequence ID" value="PSU_v2.g1740.t1"/>
    <property type="gene ID" value="PSU_v2.g1740"/>
</dbReference>
<dbReference type="PANTHER" id="PTHR22989">
    <property type="entry name" value="UNCHARACTERIZED DUF13 C.ELEGANS"/>
    <property type="match status" value="1"/>
</dbReference>
<proteinExistence type="predicted"/>
<feature type="domain" description="Methyltransferase FkbM" evidence="1">
    <location>
        <begin position="14"/>
        <end position="90"/>
    </location>
</feature>
<dbReference type="Proteomes" id="UP000887577">
    <property type="component" value="Unplaced"/>
</dbReference>
<keyword evidence="2" id="KW-1185">Reference proteome</keyword>
<dbReference type="InterPro" id="IPR029063">
    <property type="entry name" value="SAM-dependent_MTases_sf"/>
</dbReference>
<name>A0A914YD84_9BILA</name>
<protein>
    <submittedName>
        <fullName evidence="3">Methyltransferase FkbM domain-containing protein</fullName>
    </submittedName>
</protein>
<dbReference type="PANTHER" id="PTHR22989:SF3">
    <property type="entry name" value="METHYLTRANSFERASE FKBM DOMAIN-CONTAINING PROTEIN"/>
    <property type="match status" value="1"/>
</dbReference>
<evidence type="ECO:0000313" key="3">
    <source>
        <dbReference type="WBParaSite" id="PSU_v2.g1740.t1"/>
    </source>
</evidence>
<evidence type="ECO:0000259" key="1">
    <source>
        <dbReference type="Pfam" id="PF05050"/>
    </source>
</evidence>
<dbReference type="Gene3D" id="3.40.50.150">
    <property type="entry name" value="Vaccinia Virus protein VP39"/>
    <property type="match status" value="1"/>
</dbReference>
<sequence>MVLGTRKQRTLFLTVRTNTTYHEKKVKVYALSDLLDKFVKSRLVQYMTIDIEGFEYGILEALLRSKKLYNEGVTFCQIDAELHSNRTKIQNILHKFDAKDSPYLPIHSKKFNIHEKVTWLNIEREECRQAFDINQFL</sequence>